<evidence type="ECO:0000313" key="2">
    <source>
        <dbReference type="EMBL" id="HJE98007.1"/>
    </source>
</evidence>
<reference evidence="2" key="2">
    <citation type="submission" date="2021-09" db="EMBL/GenBank/DDBJ databases">
        <authorList>
            <person name="Gilroy R."/>
        </authorList>
    </citation>
    <scope>NUCLEOTIDE SEQUENCE</scope>
    <source>
        <strain evidence="2">CHK174-6876</strain>
    </source>
</reference>
<reference evidence="2" key="1">
    <citation type="journal article" date="2021" name="PeerJ">
        <title>Extensive microbial diversity within the chicken gut microbiome revealed by metagenomics and culture.</title>
        <authorList>
            <person name="Gilroy R."/>
            <person name="Ravi A."/>
            <person name="Getino M."/>
            <person name="Pursley I."/>
            <person name="Horton D.L."/>
            <person name="Alikhan N.F."/>
            <person name="Baker D."/>
            <person name="Gharbi K."/>
            <person name="Hall N."/>
            <person name="Watson M."/>
            <person name="Adriaenssens E.M."/>
            <person name="Foster-Nyarko E."/>
            <person name="Jarju S."/>
            <person name="Secka A."/>
            <person name="Antonio M."/>
            <person name="Oren A."/>
            <person name="Chaudhuri R.R."/>
            <person name="La Ragione R."/>
            <person name="Hildebrand F."/>
            <person name="Pallen M.J."/>
        </authorList>
    </citation>
    <scope>NUCLEOTIDE SEQUENCE</scope>
    <source>
        <strain evidence="2">CHK174-6876</strain>
    </source>
</reference>
<feature type="transmembrane region" description="Helical" evidence="1">
    <location>
        <begin position="165"/>
        <end position="186"/>
    </location>
</feature>
<feature type="transmembrane region" description="Helical" evidence="1">
    <location>
        <begin position="132"/>
        <end position="153"/>
    </location>
</feature>
<sequence length="202" mass="23173">MWMHTFFLAHDSTAAVVFTWLAFKYNFFWLFVVYGIGMYTWTVMEIYCLIMGIKYARQEDWGNKNSGSISVKYATQQVIIQTLVMYCIINVLRYLMQDTAMFLWLPLTNFVMAIGPGYVLNTRRDREGSSVLVYIFIVIGTIINFAPQGIGFFTSILPSVFNQPIWFAVGVIALIVAVINLVRVVGLPSKKQNPQSKHKPVW</sequence>
<evidence type="ECO:0000256" key="1">
    <source>
        <dbReference type="SAM" id="Phobius"/>
    </source>
</evidence>
<keyword evidence="1" id="KW-1133">Transmembrane helix</keyword>
<feature type="transmembrane region" description="Helical" evidence="1">
    <location>
        <begin position="27"/>
        <end position="53"/>
    </location>
</feature>
<gene>
    <name evidence="2" type="ORF">K8V00_10350</name>
</gene>
<name>A0A921FC33_9LACO</name>
<dbReference type="EMBL" id="DYXG01000100">
    <property type="protein sequence ID" value="HJE98007.1"/>
    <property type="molecule type" value="Genomic_DNA"/>
</dbReference>
<protein>
    <submittedName>
        <fullName evidence="2">Uncharacterized protein</fullName>
    </submittedName>
</protein>
<keyword evidence="1" id="KW-0812">Transmembrane</keyword>
<keyword evidence="1" id="KW-0472">Membrane</keyword>
<feature type="transmembrane region" description="Helical" evidence="1">
    <location>
        <begin position="74"/>
        <end position="95"/>
    </location>
</feature>
<evidence type="ECO:0000313" key="3">
    <source>
        <dbReference type="Proteomes" id="UP000707535"/>
    </source>
</evidence>
<comment type="caution">
    <text evidence="2">The sequence shown here is derived from an EMBL/GenBank/DDBJ whole genome shotgun (WGS) entry which is preliminary data.</text>
</comment>
<dbReference type="Proteomes" id="UP000707535">
    <property type="component" value="Unassembled WGS sequence"/>
</dbReference>
<accession>A0A921FC33</accession>
<proteinExistence type="predicted"/>
<organism evidence="2 3">
    <name type="scientific">Ligilactobacillus acidipiscis</name>
    <dbReference type="NCBI Taxonomy" id="89059"/>
    <lineage>
        <taxon>Bacteria</taxon>
        <taxon>Bacillati</taxon>
        <taxon>Bacillota</taxon>
        <taxon>Bacilli</taxon>
        <taxon>Lactobacillales</taxon>
        <taxon>Lactobacillaceae</taxon>
        <taxon>Ligilactobacillus</taxon>
    </lineage>
</organism>
<dbReference type="AlphaFoldDB" id="A0A921FC33"/>
<feature type="transmembrane region" description="Helical" evidence="1">
    <location>
        <begin position="101"/>
        <end position="120"/>
    </location>
</feature>